<name>A0ABP1RRA0_9HEXA</name>
<comment type="caution">
    <text evidence="3">The sequence shown here is derived from an EMBL/GenBank/DDBJ whole genome shotgun (WGS) entry which is preliminary data.</text>
</comment>
<sequence>MALRPFKAEQKNQNETINQNPINTDQENCEGNWDLILKINRYYQAISTTMLSCFVDVLELCLAYTCMEATTRYRKYVENLLRKMGGTENKVELKRVVLICQDLKRYFHHVNQFGSEYFLCWFCMIVPWMSFRITESFPGMKGSSLDVLLYNYVFIFIYAVALLFAAETRRQVEMLVDLVHEAAFQNDDSSPANKTFMYNIKHIVKDVGLKGGNFFQYSYGFLGSTIGFVIAYAFFVFQFRVDSKFSRA</sequence>
<accession>A0ABP1RRA0</accession>
<feature type="transmembrane region" description="Helical" evidence="2">
    <location>
        <begin position="113"/>
        <end position="129"/>
    </location>
</feature>
<feature type="region of interest" description="Disordered" evidence="1">
    <location>
        <begin position="1"/>
        <end position="21"/>
    </location>
</feature>
<keyword evidence="2" id="KW-0472">Membrane</keyword>
<organism evidence="3 4">
    <name type="scientific">Orchesella dallaii</name>
    <dbReference type="NCBI Taxonomy" id="48710"/>
    <lineage>
        <taxon>Eukaryota</taxon>
        <taxon>Metazoa</taxon>
        <taxon>Ecdysozoa</taxon>
        <taxon>Arthropoda</taxon>
        <taxon>Hexapoda</taxon>
        <taxon>Collembola</taxon>
        <taxon>Entomobryomorpha</taxon>
        <taxon>Entomobryoidea</taxon>
        <taxon>Orchesellidae</taxon>
        <taxon>Orchesellinae</taxon>
        <taxon>Orchesella</taxon>
    </lineage>
</organism>
<evidence type="ECO:0000256" key="2">
    <source>
        <dbReference type="SAM" id="Phobius"/>
    </source>
</evidence>
<keyword evidence="4" id="KW-1185">Reference proteome</keyword>
<protein>
    <submittedName>
        <fullName evidence="3">Uncharacterized protein</fullName>
    </submittedName>
</protein>
<keyword evidence="2" id="KW-0812">Transmembrane</keyword>
<keyword evidence="2" id="KW-1133">Transmembrane helix</keyword>
<gene>
    <name evidence="3" type="ORF">ODALV1_LOCUS25197</name>
</gene>
<evidence type="ECO:0000313" key="3">
    <source>
        <dbReference type="EMBL" id="CAL8133729.1"/>
    </source>
</evidence>
<evidence type="ECO:0000256" key="1">
    <source>
        <dbReference type="SAM" id="MobiDB-lite"/>
    </source>
</evidence>
<feature type="transmembrane region" description="Helical" evidence="2">
    <location>
        <begin position="149"/>
        <end position="166"/>
    </location>
</feature>
<evidence type="ECO:0000313" key="4">
    <source>
        <dbReference type="Proteomes" id="UP001642540"/>
    </source>
</evidence>
<reference evidence="3 4" key="1">
    <citation type="submission" date="2024-08" db="EMBL/GenBank/DDBJ databases">
        <authorList>
            <person name="Cucini C."/>
            <person name="Frati F."/>
        </authorList>
    </citation>
    <scope>NUCLEOTIDE SEQUENCE [LARGE SCALE GENOMIC DNA]</scope>
</reference>
<feature type="compositionally biased region" description="Basic and acidic residues" evidence="1">
    <location>
        <begin position="1"/>
        <end position="12"/>
    </location>
</feature>
<dbReference type="EMBL" id="CAXLJM020000101">
    <property type="protein sequence ID" value="CAL8133729.1"/>
    <property type="molecule type" value="Genomic_DNA"/>
</dbReference>
<proteinExistence type="predicted"/>
<dbReference type="Proteomes" id="UP001642540">
    <property type="component" value="Unassembled WGS sequence"/>
</dbReference>
<feature type="transmembrane region" description="Helical" evidence="2">
    <location>
        <begin position="219"/>
        <end position="239"/>
    </location>
</feature>